<name>A0A1S8MTG1_CLOSA</name>
<reference evidence="1 2" key="1">
    <citation type="submission" date="2016-05" db="EMBL/GenBank/DDBJ databases">
        <title>Microbial solvent formation.</title>
        <authorList>
            <person name="Poehlein A."/>
            <person name="Montoya Solano J.D."/>
            <person name="Flitsch S."/>
            <person name="Krabben P."/>
            <person name="Duerre P."/>
            <person name="Daniel R."/>
        </authorList>
    </citation>
    <scope>NUCLEOTIDE SEQUENCE [LARGE SCALE GENOMIC DNA]</scope>
    <source>
        <strain evidence="1 2">L1-8</strain>
    </source>
</reference>
<dbReference type="PANTHER" id="PTHR31118">
    <property type="entry name" value="CYCLASE-LIKE PROTEIN 2"/>
    <property type="match status" value="1"/>
</dbReference>
<protein>
    <submittedName>
        <fullName evidence="1">Kynurenine formamidase</fullName>
        <ecNumber evidence="1">3.5.1.9</ecNumber>
    </submittedName>
</protein>
<comment type="caution">
    <text evidence="1">The sequence shown here is derived from an EMBL/GenBank/DDBJ whole genome shotgun (WGS) entry which is preliminary data.</text>
</comment>
<dbReference type="GO" id="GO:0019441">
    <property type="term" value="P:L-tryptophan catabolic process to kynurenine"/>
    <property type="evidence" value="ECO:0007669"/>
    <property type="project" value="InterPro"/>
</dbReference>
<dbReference type="GO" id="GO:0004061">
    <property type="term" value="F:arylformamidase activity"/>
    <property type="evidence" value="ECO:0007669"/>
    <property type="project" value="UniProtKB-EC"/>
</dbReference>
<evidence type="ECO:0000313" key="1">
    <source>
        <dbReference type="EMBL" id="OOM07468.1"/>
    </source>
</evidence>
<dbReference type="RefSeq" id="WP_077867000.1">
    <property type="nucleotide sequence ID" value="NZ_LZYZ01000008.1"/>
</dbReference>
<keyword evidence="1" id="KW-0378">Hydrolase</keyword>
<accession>A0A1S8MTG1</accession>
<sequence>MEFCNVQNNIKLVDLSATFCVGMPKYKAKWYPEFSYKEIAPQALVNNEWKRRFTVVSMFAHNGTHVETSDHVFKDGYTLGKTNLEEFIAHPVIIDLTDISNGVSIEAEDILKRIENRKIEERSIILLKTGYDDRAWGKDYFWDKSPWLDAEAAKVVANLKPRIVGIDFQTEKPNEKNFIVHKTLASAGCIICEYLFNLDKINEEFLFMALPIKMPELESAPVRAVGLLIK</sequence>
<proteinExistence type="predicted"/>
<dbReference type="EC" id="3.5.1.9" evidence="1"/>
<dbReference type="SUPFAM" id="SSF102198">
    <property type="entry name" value="Putative cyclase"/>
    <property type="match status" value="1"/>
</dbReference>
<organism evidence="1 2">
    <name type="scientific">Clostridium saccharobutylicum</name>
    <dbReference type="NCBI Taxonomy" id="169679"/>
    <lineage>
        <taxon>Bacteria</taxon>
        <taxon>Bacillati</taxon>
        <taxon>Bacillota</taxon>
        <taxon>Clostridia</taxon>
        <taxon>Eubacteriales</taxon>
        <taxon>Clostridiaceae</taxon>
        <taxon>Clostridium</taxon>
    </lineage>
</organism>
<dbReference type="PANTHER" id="PTHR31118:SF12">
    <property type="entry name" value="CYCLASE-LIKE PROTEIN 2"/>
    <property type="match status" value="1"/>
</dbReference>
<dbReference type="Gene3D" id="3.50.30.50">
    <property type="entry name" value="Putative cyclase"/>
    <property type="match status" value="1"/>
</dbReference>
<dbReference type="Pfam" id="PF04199">
    <property type="entry name" value="Cyclase"/>
    <property type="match status" value="1"/>
</dbReference>
<dbReference type="AlphaFoldDB" id="A0A1S8MTG1"/>
<gene>
    <name evidence="1" type="primary">kynB_2</name>
    <name evidence="1" type="ORF">CLOSAC_39980</name>
</gene>
<evidence type="ECO:0000313" key="2">
    <source>
        <dbReference type="Proteomes" id="UP000191154"/>
    </source>
</evidence>
<dbReference type="EMBL" id="LZYZ01000008">
    <property type="protein sequence ID" value="OOM07468.1"/>
    <property type="molecule type" value="Genomic_DNA"/>
</dbReference>
<dbReference type="InterPro" id="IPR007325">
    <property type="entry name" value="KFase/CYL"/>
</dbReference>
<dbReference type="InterPro" id="IPR037175">
    <property type="entry name" value="KFase_sf"/>
</dbReference>
<dbReference type="Proteomes" id="UP000191154">
    <property type="component" value="Unassembled WGS sequence"/>
</dbReference>